<dbReference type="Gene3D" id="2.60.40.2230">
    <property type="entry name" value="Uncharacterised protein YcnI-like PF07987, DUF1775"/>
    <property type="match status" value="1"/>
</dbReference>
<name>A0A239N0D6_9ACTN</name>
<keyword evidence="1" id="KW-1133">Transmembrane helix</keyword>
<dbReference type="OrthoDB" id="9810871at2"/>
<keyword evidence="1" id="KW-0812">Transmembrane</keyword>
<dbReference type="AlphaFoldDB" id="A0A239N0D6"/>
<dbReference type="CDD" id="cd08545">
    <property type="entry name" value="YcnI_like"/>
    <property type="match status" value="1"/>
</dbReference>
<keyword evidence="1" id="KW-0472">Membrane</keyword>
<evidence type="ECO:0000259" key="2">
    <source>
        <dbReference type="Pfam" id="PF07987"/>
    </source>
</evidence>
<dbReference type="InterPro" id="IPR012533">
    <property type="entry name" value="YcnI-copper_dom"/>
</dbReference>
<dbReference type="EMBL" id="FZPH01000007">
    <property type="protein sequence ID" value="SNT47902.1"/>
    <property type="molecule type" value="Genomic_DNA"/>
</dbReference>
<feature type="domain" description="YncI copper-binding" evidence="2">
    <location>
        <begin position="32"/>
        <end position="179"/>
    </location>
</feature>
<evidence type="ECO:0000313" key="3">
    <source>
        <dbReference type="EMBL" id="SNT47902.1"/>
    </source>
</evidence>
<dbReference type="Proteomes" id="UP000198362">
    <property type="component" value="Unassembled WGS sequence"/>
</dbReference>
<dbReference type="Pfam" id="PF07987">
    <property type="entry name" value="DUF1775"/>
    <property type="match status" value="1"/>
</dbReference>
<proteinExistence type="predicted"/>
<organism evidence="3 4">
    <name type="scientific">Asanoa hainanensis</name>
    <dbReference type="NCBI Taxonomy" id="560556"/>
    <lineage>
        <taxon>Bacteria</taxon>
        <taxon>Bacillati</taxon>
        <taxon>Actinomycetota</taxon>
        <taxon>Actinomycetes</taxon>
        <taxon>Micromonosporales</taxon>
        <taxon>Micromonosporaceae</taxon>
        <taxon>Asanoa</taxon>
    </lineage>
</organism>
<accession>A0A239N0D6</accession>
<sequence length="238" mass="24407">MRARRTVAGLGVAALVGIAGAVGFGIGPASAHVTVNAASATQGGYAKLAFRVPNERDNASTVKVEVNIPPETAIASVSVRPTPGWTATTEKSTLPTPLKAHGQDITEAITKITWTAAAGNEVKPGQFQEFEVSAGPLPEVDQIVFKALQTYSNNEVVRWIDEPTTDGTEVEHPAPVLKLAKAGTANANANANVNLASSADNSDDSSAGTVAGMAALVLAAVALIFAVLAWRRSGARAS</sequence>
<evidence type="ECO:0000313" key="4">
    <source>
        <dbReference type="Proteomes" id="UP000198362"/>
    </source>
</evidence>
<evidence type="ECO:0000256" key="1">
    <source>
        <dbReference type="SAM" id="Phobius"/>
    </source>
</evidence>
<gene>
    <name evidence="3" type="ORF">SAMN05421812_10735</name>
</gene>
<dbReference type="InterPro" id="IPR038507">
    <property type="entry name" value="YcnI-like_sf"/>
</dbReference>
<dbReference type="RefSeq" id="WP_089251035.1">
    <property type="nucleotide sequence ID" value="NZ_FZPH01000007.1"/>
</dbReference>
<protein>
    <submittedName>
        <fullName evidence="3">Uncharacterized protein YcnI</fullName>
    </submittedName>
</protein>
<reference evidence="3 4" key="1">
    <citation type="submission" date="2017-06" db="EMBL/GenBank/DDBJ databases">
        <authorList>
            <person name="Kim H.J."/>
            <person name="Triplett B.A."/>
        </authorList>
    </citation>
    <scope>NUCLEOTIDE SEQUENCE [LARGE SCALE GENOMIC DNA]</scope>
    <source>
        <strain evidence="3 4">CGMCC 4.5593</strain>
    </source>
</reference>
<feature type="transmembrane region" description="Helical" evidence="1">
    <location>
        <begin position="210"/>
        <end position="230"/>
    </location>
</feature>
<keyword evidence="4" id="KW-1185">Reference proteome</keyword>